<reference evidence="2 3" key="1">
    <citation type="submission" date="2018-06" db="EMBL/GenBank/DDBJ databases">
        <title>Genome analysis of cellulolytic fungus Trichoderma lentiforme CFAM-422.</title>
        <authorList>
            <person name="Steindorff A.S."/>
            <person name="Formighieri E.F."/>
            <person name="Midorikawa G.E.O."/>
            <person name="Tamietti M.S."/>
            <person name="Ramos E.Z."/>
            <person name="Silva A.S."/>
            <person name="Bon E.P.S."/>
            <person name="Mendes T.D."/>
            <person name="Damaso M.C.T."/>
            <person name="Favaro L.C.L."/>
        </authorList>
    </citation>
    <scope>NUCLEOTIDE SEQUENCE [LARGE SCALE GENOMIC DNA]</scope>
    <source>
        <strain evidence="2 3">CFAM-422</strain>
    </source>
</reference>
<feature type="region of interest" description="Disordered" evidence="1">
    <location>
        <begin position="31"/>
        <end position="61"/>
    </location>
</feature>
<sequence>MASMAWMDIGGGYHGYHTYFNYGHSTPQIRYGPRGIDASSEHEPGPAQRRTSPSVVSHASPSLTQAVTASCSRCWPKQTRPGNAALRGHSAHLSVKAAVHHPNAGSRVMSHGQRPLFVTLGRQSQGKGKTVATHGDEGGQSDDPSKSGQLQQAKSIGIQSSSQLLQAADVSGANVALRTIAWFGLVDCSSVHLSPNEDLGPAVSMEPTTFGPKGQKQQFPSLCTQDGPFTICSSSSRAGSSTSQSHSYCYCYIHTSAATVILAIFSANHMQPPTCTPLPPNAPPERF</sequence>
<comment type="caution">
    <text evidence="2">The sequence shown here is derived from an EMBL/GenBank/DDBJ whole genome shotgun (WGS) entry which is preliminary data.</text>
</comment>
<dbReference type="Proteomes" id="UP000801864">
    <property type="component" value="Unassembled WGS sequence"/>
</dbReference>
<evidence type="ECO:0000256" key="1">
    <source>
        <dbReference type="SAM" id="MobiDB-lite"/>
    </source>
</evidence>
<protein>
    <submittedName>
        <fullName evidence="2">Uncharacterized protein</fullName>
    </submittedName>
</protein>
<dbReference type="AlphaFoldDB" id="A0A9P5CCT7"/>
<evidence type="ECO:0000313" key="2">
    <source>
        <dbReference type="EMBL" id="KAF3069563.1"/>
    </source>
</evidence>
<dbReference type="EMBL" id="QLNT01000012">
    <property type="protein sequence ID" value="KAF3069563.1"/>
    <property type="molecule type" value="Genomic_DNA"/>
</dbReference>
<feature type="compositionally biased region" description="Polar residues" evidence="1">
    <location>
        <begin position="49"/>
        <end position="61"/>
    </location>
</feature>
<keyword evidence="3" id="KW-1185">Reference proteome</keyword>
<evidence type="ECO:0000313" key="3">
    <source>
        <dbReference type="Proteomes" id="UP000801864"/>
    </source>
</evidence>
<name>A0A9P5CCT7_9HYPO</name>
<accession>A0A9P5CCT7</accession>
<gene>
    <name evidence="2" type="ORF">CFAM422_007269</name>
</gene>
<proteinExistence type="predicted"/>
<feature type="region of interest" description="Disordered" evidence="1">
    <location>
        <begin position="122"/>
        <end position="154"/>
    </location>
</feature>
<organism evidence="2 3">
    <name type="scientific">Trichoderma lentiforme</name>
    <dbReference type="NCBI Taxonomy" id="1567552"/>
    <lineage>
        <taxon>Eukaryota</taxon>
        <taxon>Fungi</taxon>
        <taxon>Dikarya</taxon>
        <taxon>Ascomycota</taxon>
        <taxon>Pezizomycotina</taxon>
        <taxon>Sordariomycetes</taxon>
        <taxon>Hypocreomycetidae</taxon>
        <taxon>Hypocreales</taxon>
        <taxon>Hypocreaceae</taxon>
        <taxon>Trichoderma</taxon>
    </lineage>
</organism>